<dbReference type="InterPro" id="IPR009009">
    <property type="entry name" value="RlpA-like_DPBB"/>
</dbReference>
<evidence type="ECO:0000259" key="2">
    <source>
        <dbReference type="PROSITE" id="PS50842"/>
    </source>
</evidence>
<dbReference type="PANTHER" id="PTHR47480">
    <property type="entry name" value="EG45-LIKE DOMAIN CONTAINING PROTEIN"/>
    <property type="match status" value="1"/>
</dbReference>
<feature type="chain" id="PRO_5042075426" description="Expansin-like EG45 domain-containing protein" evidence="1">
    <location>
        <begin position="25"/>
        <end position="133"/>
    </location>
</feature>
<evidence type="ECO:0000313" key="3">
    <source>
        <dbReference type="EMBL" id="KAJ3686646.1"/>
    </source>
</evidence>
<evidence type="ECO:0000256" key="1">
    <source>
        <dbReference type="SAM" id="SignalP"/>
    </source>
</evidence>
<dbReference type="InterPro" id="IPR007112">
    <property type="entry name" value="Expansin/allergen_DPBB_dom"/>
</dbReference>
<dbReference type="EMBL" id="JAMRDG010000002">
    <property type="protein sequence ID" value="KAJ3686646.1"/>
    <property type="molecule type" value="Genomic_DNA"/>
</dbReference>
<dbReference type="Pfam" id="PF03330">
    <property type="entry name" value="DPBB_1"/>
    <property type="match status" value="1"/>
</dbReference>
<comment type="caution">
    <text evidence="3">The sequence shown here is derived from an EMBL/GenBank/DDBJ whole genome shotgun (WGS) entry which is preliminary data.</text>
</comment>
<keyword evidence="1" id="KW-0732">Signal</keyword>
<dbReference type="AlphaFoldDB" id="A0AAD5Z4B7"/>
<dbReference type="Gene3D" id="2.40.40.10">
    <property type="entry name" value="RlpA-like domain"/>
    <property type="match status" value="1"/>
</dbReference>
<organism evidence="3 4">
    <name type="scientific">Rhynchospora tenuis</name>
    <dbReference type="NCBI Taxonomy" id="198213"/>
    <lineage>
        <taxon>Eukaryota</taxon>
        <taxon>Viridiplantae</taxon>
        <taxon>Streptophyta</taxon>
        <taxon>Embryophyta</taxon>
        <taxon>Tracheophyta</taxon>
        <taxon>Spermatophyta</taxon>
        <taxon>Magnoliopsida</taxon>
        <taxon>Liliopsida</taxon>
        <taxon>Poales</taxon>
        <taxon>Cyperaceae</taxon>
        <taxon>Cyperoideae</taxon>
        <taxon>Rhynchosporeae</taxon>
        <taxon>Rhynchospora</taxon>
    </lineage>
</organism>
<dbReference type="SMART" id="SM00837">
    <property type="entry name" value="DPBB_1"/>
    <property type="match status" value="1"/>
</dbReference>
<reference evidence="3 4" key="1">
    <citation type="journal article" date="2022" name="Cell">
        <title>Repeat-based holocentromeres influence genome architecture and karyotype evolution.</title>
        <authorList>
            <person name="Hofstatter P.G."/>
            <person name="Thangavel G."/>
            <person name="Lux T."/>
            <person name="Neumann P."/>
            <person name="Vondrak T."/>
            <person name="Novak P."/>
            <person name="Zhang M."/>
            <person name="Costa L."/>
            <person name="Castellani M."/>
            <person name="Scott A."/>
            <person name="Toegelov H."/>
            <person name="Fuchs J."/>
            <person name="Mata-Sucre Y."/>
            <person name="Dias Y."/>
            <person name="Vanzela A.L.L."/>
            <person name="Huettel B."/>
            <person name="Almeida C.C.S."/>
            <person name="Simkova H."/>
            <person name="Souza G."/>
            <person name="Pedrosa-Harand A."/>
            <person name="Macas J."/>
            <person name="Mayer K.F.X."/>
            <person name="Houben A."/>
            <person name="Marques A."/>
        </authorList>
    </citation>
    <scope>NUCLEOTIDE SEQUENCE [LARGE SCALE GENOMIC DNA]</scope>
    <source>
        <strain evidence="3">RhyTen1mFocal</strain>
    </source>
</reference>
<feature type="signal peptide" evidence="1">
    <location>
        <begin position="1"/>
        <end position="24"/>
    </location>
</feature>
<dbReference type="PANTHER" id="PTHR47480:SF6">
    <property type="entry name" value="EXPANSIN-LIKE EG45 DOMAIN-CONTAINING PROTEIN"/>
    <property type="match status" value="1"/>
</dbReference>
<proteinExistence type="predicted"/>
<accession>A0AAD5Z4B7</accession>
<sequence length="133" mass="14416">MRFMALLAVISLLVLLKGTRLVQGDIATAAFYGPPYTPTQCNGNSQDQFPPNNLFASVSDALWDNGAACGRKYIVRCLSGTGDKPCKQGNIVVQVVDKCPQNPCRATILLSRDAFNTLSRSTTSKLNIEYAEV</sequence>
<gene>
    <name evidence="3" type="ORF">LUZ61_015810</name>
</gene>
<evidence type="ECO:0000313" key="4">
    <source>
        <dbReference type="Proteomes" id="UP001210211"/>
    </source>
</evidence>
<protein>
    <recommendedName>
        <fullName evidence="2">Expansin-like EG45 domain-containing protein</fullName>
    </recommendedName>
</protein>
<dbReference type="SUPFAM" id="SSF50685">
    <property type="entry name" value="Barwin-like endoglucanases"/>
    <property type="match status" value="1"/>
</dbReference>
<dbReference type="Proteomes" id="UP001210211">
    <property type="component" value="Unassembled WGS sequence"/>
</dbReference>
<dbReference type="CDD" id="cd22269">
    <property type="entry name" value="DPBB_EG45-like"/>
    <property type="match status" value="1"/>
</dbReference>
<dbReference type="PROSITE" id="PS50842">
    <property type="entry name" value="EXPANSIN_EG45"/>
    <property type="match status" value="1"/>
</dbReference>
<dbReference type="InterPro" id="IPR036908">
    <property type="entry name" value="RlpA-like_sf"/>
</dbReference>
<name>A0AAD5Z4B7_9POAL</name>
<feature type="domain" description="Expansin-like EG45" evidence="2">
    <location>
        <begin position="38"/>
        <end position="133"/>
    </location>
</feature>
<keyword evidence="4" id="KW-1185">Reference proteome</keyword>